<dbReference type="SMART" id="SM00129">
    <property type="entry name" value="KISc"/>
    <property type="match status" value="1"/>
</dbReference>
<dbReference type="GO" id="GO:0007018">
    <property type="term" value="P:microtubule-based movement"/>
    <property type="evidence" value="ECO:0007669"/>
    <property type="project" value="InterPro"/>
</dbReference>
<feature type="compositionally biased region" description="Polar residues" evidence="8">
    <location>
        <begin position="136"/>
        <end position="147"/>
    </location>
</feature>
<feature type="coiled-coil region" evidence="7">
    <location>
        <begin position="166"/>
        <end position="193"/>
    </location>
</feature>
<keyword evidence="6" id="KW-0493">Microtubule</keyword>
<proteinExistence type="inferred from homology"/>
<evidence type="ECO:0000256" key="4">
    <source>
        <dbReference type="ARBA" id="ARBA00023212"/>
    </source>
</evidence>
<dbReference type="InterPro" id="IPR027640">
    <property type="entry name" value="Kinesin-like_fam"/>
</dbReference>
<dbReference type="SUPFAM" id="SSF52540">
    <property type="entry name" value="P-loop containing nucleoside triphosphate hydrolases"/>
    <property type="match status" value="1"/>
</dbReference>
<keyword evidence="10" id="KW-1185">Reference proteome</keyword>
<keyword evidence="7" id="KW-0175">Coiled coil</keyword>
<dbReference type="AlphaFoldDB" id="A0A914Z614"/>
<feature type="domain" description="Kinesin motor" evidence="9">
    <location>
        <begin position="225"/>
        <end position="541"/>
    </location>
</feature>
<reference evidence="11" key="1">
    <citation type="submission" date="2022-11" db="UniProtKB">
        <authorList>
            <consortium name="WormBaseParasite"/>
        </authorList>
    </citation>
    <scope>IDENTIFICATION</scope>
</reference>
<dbReference type="GO" id="GO:0008017">
    <property type="term" value="F:microtubule binding"/>
    <property type="evidence" value="ECO:0007669"/>
    <property type="project" value="InterPro"/>
</dbReference>
<comment type="subcellular location">
    <subcellularLocation>
        <location evidence="1">Cytoplasm</location>
        <location evidence="1">Cytoskeleton</location>
    </subcellularLocation>
</comment>
<dbReference type="GO" id="GO:0005524">
    <property type="term" value="F:ATP binding"/>
    <property type="evidence" value="ECO:0007669"/>
    <property type="project" value="UniProtKB-UniRule"/>
</dbReference>
<dbReference type="GO" id="GO:0003777">
    <property type="term" value="F:microtubule motor activity"/>
    <property type="evidence" value="ECO:0007669"/>
    <property type="project" value="InterPro"/>
</dbReference>
<dbReference type="Gene3D" id="3.40.850.10">
    <property type="entry name" value="Kinesin motor domain"/>
    <property type="match status" value="1"/>
</dbReference>
<accession>A0A914Z614</accession>
<dbReference type="InterPro" id="IPR027417">
    <property type="entry name" value="P-loop_NTPase"/>
</dbReference>
<dbReference type="WBParaSite" id="PSU_v2.g7392.t1">
    <property type="protein sequence ID" value="PSU_v2.g7392.t1"/>
    <property type="gene ID" value="PSU_v2.g7392"/>
</dbReference>
<name>A0A914Z614_9BILA</name>
<feature type="compositionally biased region" description="Acidic residues" evidence="8">
    <location>
        <begin position="108"/>
        <end position="123"/>
    </location>
</feature>
<feature type="binding site" evidence="5">
    <location>
        <begin position="304"/>
        <end position="311"/>
    </location>
    <ligand>
        <name>ATP</name>
        <dbReference type="ChEBI" id="CHEBI:30616"/>
    </ligand>
</feature>
<dbReference type="PROSITE" id="PS50067">
    <property type="entry name" value="KINESIN_MOTOR_2"/>
    <property type="match status" value="1"/>
</dbReference>
<evidence type="ECO:0000256" key="8">
    <source>
        <dbReference type="SAM" id="MobiDB-lite"/>
    </source>
</evidence>
<evidence type="ECO:0000256" key="1">
    <source>
        <dbReference type="ARBA" id="ARBA00004245"/>
    </source>
</evidence>
<dbReference type="InterPro" id="IPR036961">
    <property type="entry name" value="Kinesin_motor_dom_sf"/>
</dbReference>
<evidence type="ECO:0000313" key="11">
    <source>
        <dbReference type="WBParaSite" id="PSU_v2.g7392.t1"/>
    </source>
</evidence>
<dbReference type="GO" id="GO:0005874">
    <property type="term" value="C:microtubule"/>
    <property type="evidence" value="ECO:0007669"/>
    <property type="project" value="UniProtKB-KW"/>
</dbReference>
<dbReference type="PANTHER" id="PTHR47972">
    <property type="entry name" value="KINESIN-LIKE PROTEIN KLP-3"/>
    <property type="match status" value="1"/>
</dbReference>
<dbReference type="Pfam" id="PF00225">
    <property type="entry name" value="Kinesin"/>
    <property type="match status" value="1"/>
</dbReference>
<evidence type="ECO:0000259" key="9">
    <source>
        <dbReference type="PROSITE" id="PS50067"/>
    </source>
</evidence>
<evidence type="ECO:0000256" key="7">
    <source>
        <dbReference type="SAM" id="Coils"/>
    </source>
</evidence>
<keyword evidence="5 6" id="KW-0505">Motor protein</keyword>
<evidence type="ECO:0000256" key="2">
    <source>
        <dbReference type="ARBA" id="ARBA00022741"/>
    </source>
</evidence>
<protein>
    <recommendedName>
        <fullName evidence="6">Kinesin-like protein</fullName>
    </recommendedName>
</protein>
<dbReference type="InterPro" id="IPR001752">
    <property type="entry name" value="Kinesin_motor_dom"/>
</dbReference>
<feature type="region of interest" description="Disordered" evidence="8">
    <location>
        <begin position="108"/>
        <end position="156"/>
    </location>
</feature>
<keyword evidence="4" id="KW-0963">Cytoplasm</keyword>
<comment type="similarity">
    <text evidence="5 6">Belongs to the TRAFAC class myosin-kinesin ATPase superfamily. Kinesin family.</text>
</comment>
<dbReference type="PRINTS" id="PR00380">
    <property type="entry name" value="KINESINHEAVY"/>
</dbReference>
<evidence type="ECO:0000256" key="6">
    <source>
        <dbReference type="RuleBase" id="RU000394"/>
    </source>
</evidence>
<keyword evidence="2 5" id="KW-0547">Nucleotide-binding</keyword>
<keyword evidence="3 5" id="KW-0067">ATP-binding</keyword>
<dbReference type="Proteomes" id="UP000887577">
    <property type="component" value="Unplaced"/>
</dbReference>
<dbReference type="PROSITE" id="PS00411">
    <property type="entry name" value="KINESIN_MOTOR_1"/>
    <property type="match status" value="1"/>
</dbReference>
<evidence type="ECO:0000256" key="3">
    <source>
        <dbReference type="ARBA" id="ARBA00022840"/>
    </source>
</evidence>
<dbReference type="InterPro" id="IPR019821">
    <property type="entry name" value="Kinesin_motor_CS"/>
</dbReference>
<sequence length="555" mass="62486">MLRGISHLSVDFGTLSDENFELKEELEKSKLENRRLQIRLNSTVTNFSHLPLLMDSCSQTEGDNKNDDVEIYCLGSLEKNINIYKNLKTTKLYGDDDDEDDETEVEYLNDGEDTEEEERDDISETTASSVIPCDPLSSSPSITTNHQSPHRSKSSISNDSILLEENLMLKQKLQNLQDQMVQYENDFLQFQQNSQSTISLLLQRYEEEVNLRKALHDSLVQLRGNIRVFCRIRPNFNTLLPPAIQYDSLDCDAITIGTDSGLLRKFAFDRIFNESSDQIDLYSEVEPLVLSCLDGENVCIFAYGQTGSGKTYTMDGPSANPGIGQRALIQIFQELEKRKNQIEFTINVSLIEIYNEKIKDLLDPTNQKLELHLEKDGRQRISKLSKHSVDSVEKVQIILSKGRKNRSVAATALNDQSSRSHAITMIEISMIDNANNSISIGKLNLIDLAGSERVAKSQVSGQQLKEAQCINKSLSELGNVVSALRRKQSHVPFRNCLLTRILEDSLDGNSKTLMIVQVASEKPSIQETLSSLNFAEKISNVTRRVPKSAIKKTTP</sequence>
<dbReference type="PANTHER" id="PTHR47972:SF28">
    <property type="entry name" value="KINESIN-LIKE PROTEIN KLP-3"/>
    <property type="match status" value="1"/>
</dbReference>
<evidence type="ECO:0000313" key="10">
    <source>
        <dbReference type="Proteomes" id="UP000887577"/>
    </source>
</evidence>
<organism evidence="10 11">
    <name type="scientific">Panagrolaimus superbus</name>
    <dbReference type="NCBI Taxonomy" id="310955"/>
    <lineage>
        <taxon>Eukaryota</taxon>
        <taxon>Metazoa</taxon>
        <taxon>Ecdysozoa</taxon>
        <taxon>Nematoda</taxon>
        <taxon>Chromadorea</taxon>
        <taxon>Rhabditida</taxon>
        <taxon>Tylenchina</taxon>
        <taxon>Panagrolaimomorpha</taxon>
        <taxon>Panagrolaimoidea</taxon>
        <taxon>Panagrolaimidae</taxon>
        <taxon>Panagrolaimus</taxon>
    </lineage>
</organism>
<keyword evidence="4" id="KW-0206">Cytoskeleton</keyword>
<evidence type="ECO:0000256" key="5">
    <source>
        <dbReference type="PROSITE-ProRule" id="PRU00283"/>
    </source>
</evidence>